<gene>
    <name evidence="1" type="ORF">J5A58_03305</name>
</gene>
<dbReference type="RefSeq" id="WP_211808008.1">
    <property type="nucleotide sequence ID" value="NZ_CP072361.1"/>
</dbReference>
<keyword evidence="2" id="KW-1185">Reference proteome</keyword>
<reference evidence="1 2" key="1">
    <citation type="submission" date="2021-03" db="EMBL/GenBank/DDBJ databases">
        <title>Human Oral Microbial Genomes.</title>
        <authorList>
            <person name="Johnston C.D."/>
            <person name="Chen T."/>
            <person name="Dewhirst F.E."/>
        </authorList>
    </citation>
    <scope>NUCLEOTIDE SEQUENCE [LARGE SCALE GENOMIC DNA]</scope>
    <source>
        <strain evidence="1 2">F0054</strain>
    </source>
</reference>
<sequence>MIVNKNSYQLFSEMLFPNGNKSSYQDIVTIFYTGNLIKTSSLEINKKGQNLIDGDSSQEFDFIMSWLDNALYPITVRMNDLGETTGIENIDEVRKRYTTEGQKIIDYYEQDSLVADYVKGCIKKVQDEKEVLQCISQSNIYQLATLYMAITDREYRLVDFPFIGDVITFCLSIEDENEDEILLSIPEIKTERKVLSHVGKAYVHKTEKGAFDHIQLMLEVEIEDEGYYTRKLELKQTSEEEWKTNM</sequence>
<evidence type="ECO:0008006" key="3">
    <source>
        <dbReference type="Google" id="ProtNLM"/>
    </source>
</evidence>
<protein>
    <recommendedName>
        <fullName evidence="3">BTB domain-containing protein</fullName>
    </recommendedName>
</protein>
<organism evidence="1 2">
    <name type="scientific">Prevotella melaninogenica</name>
    <dbReference type="NCBI Taxonomy" id="28132"/>
    <lineage>
        <taxon>Bacteria</taxon>
        <taxon>Pseudomonadati</taxon>
        <taxon>Bacteroidota</taxon>
        <taxon>Bacteroidia</taxon>
        <taxon>Bacteroidales</taxon>
        <taxon>Prevotellaceae</taxon>
        <taxon>Prevotella</taxon>
    </lineage>
</organism>
<accession>A0ABX7XR79</accession>
<name>A0ABX7XR79_9BACT</name>
<dbReference type="EMBL" id="CP072361">
    <property type="protein sequence ID" value="QUB76021.1"/>
    <property type="molecule type" value="Genomic_DNA"/>
</dbReference>
<dbReference type="Proteomes" id="UP000682195">
    <property type="component" value="Chromosome 1"/>
</dbReference>
<evidence type="ECO:0000313" key="2">
    <source>
        <dbReference type="Proteomes" id="UP000682195"/>
    </source>
</evidence>
<evidence type="ECO:0000313" key="1">
    <source>
        <dbReference type="EMBL" id="QUB76021.1"/>
    </source>
</evidence>
<proteinExistence type="predicted"/>